<reference evidence="2" key="2">
    <citation type="journal article" date="2021" name="Syst. Appl. Microbiol.">
        <title>Roseomonas hellenica sp. nov., isolated from roots of wild-growing Alkanna tinctoria.</title>
        <authorList>
            <person name="Rat A."/>
            <person name="Naranjo H.D."/>
            <person name="Lebbe L."/>
            <person name="Cnockaert M."/>
            <person name="Krigas N."/>
            <person name="Grigoriadou K."/>
            <person name="Maloupa E."/>
            <person name="Willems A."/>
        </authorList>
    </citation>
    <scope>NUCLEOTIDE SEQUENCE</scope>
    <source>
        <strain evidence="2">LMG 31231</strain>
    </source>
</reference>
<dbReference type="RefSeq" id="WP_211863328.1">
    <property type="nucleotide sequence ID" value="NZ_JAAEDM010000053.1"/>
</dbReference>
<comment type="caution">
    <text evidence="2">The sequence shown here is derived from an EMBL/GenBank/DDBJ whole genome shotgun (WGS) entry which is preliminary data.</text>
</comment>
<sequence>MKQRASEKGWRFDIVHEVRQEVARRLAVSMVVDPDQEAPPDVVERIAALLVDIQAKQRKAALDMLADWEASHAAYRRMRDGKPEQGDVAWLGKGWSLATWEAHLLEQREKLHAMLEKAFSLPMVAGEGELPAGRGAIPAGSAPEITIYIPHNGRDDAPATIDREAKP</sequence>
<organism evidence="2 3">
    <name type="scientific">Neoroseomonas soli</name>
    <dbReference type="NCBI Taxonomy" id="1081025"/>
    <lineage>
        <taxon>Bacteria</taxon>
        <taxon>Pseudomonadati</taxon>
        <taxon>Pseudomonadota</taxon>
        <taxon>Alphaproteobacteria</taxon>
        <taxon>Acetobacterales</taxon>
        <taxon>Acetobacteraceae</taxon>
        <taxon>Neoroseomonas</taxon>
    </lineage>
</organism>
<proteinExistence type="predicted"/>
<dbReference type="Proteomes" id="UP001138751">
    <property type="component" value="Unassembled WGS sequence"/>
</dbReference>
<dbReference type="AlphaFoldDB" id="A0A9X9X0I4"/>
<protein>
    <submittedName>
        <fullName evidence="2">Uncharacterized protein</fullName>
    </submittedName>
</protein>
<dbReference type="EMBL" id="JAAEDM010000053">
    <property type="protein sequence ID" value="MBR0672913.1"/>
    <property type="molecule type" value="Genomic_DNA"/>
</dbReference>
<feature type="region of interest" description="Disordered" evidence="1">
    <location>
        <begin position="148"/>
        <end position="167"/>
    </location>
</feature>
<gene>
    <name evidence="2" type="ORF">GXW76_17165</name>
</gene>
<name>A0A9X9X0I4_9PROT</name>
<evidence type="ECO:0000256" key="1">
    <source>
        <dbReference type="SAM" id="MobiDB-lite"/>
    </source>
</evidence>
<evidence type="ECO:0000313" key="3">
    <source>
        <dbReference type="Proteomes" id="UP001138751"/>
    </source>
</evidence>
<evidence type="ECO:0000313" key="2">
    <source>
        <dbReference type="EMBL" id="MBR0672913.1"/>
    </source>
</evidence>
<keyword evidence="3" id="KW-1185">Reference proteome</keyword>
<reference evidence="2" key="1">
    <citation type="submission" date="2020-01" db="EMBL/GenBank/DDBJ databases">
        <authorList>
            <person name="Rat A."/>
        </authorList>
    </citation>
    <scope>NUCLEOTIDE SEQUENCE</scope>
    <source>
        <strain evidence="2">LMG 31231</strain>
    </source>
</reference>
<accession>A0A9X9X0I4</accession>
<feature type="compositionally biased region" description="Basic and acidic residues" evidence="1">
    <location>
        <begin position="152"/>
        <end position="167"/>
    </location>
</feature>